<protein>
    <submittedName>
        <fullName evidence="2">Uncharacterized protein</fullName>
    </submittedName>
</protein>
<proteinExistence type="predicted"/>
<comment type="caution">
    <text evidence="2">The sequence shown here is derived from an EMBL/GenBank/DDBJ whole genome shotgun (WGS) entry which is preliminary data.</text>
</comment>
<keyword evidence="3" id="KW-1185">Reference proteome</keyword>
<evidence type="ECO:0000313" key="3">
    <source>
        <dbReference type="Proteomes" id="UP001516400"/>
    </source>
</evidence>
<keyword evidence="1" id="KW-0732">Signal</keyword>
<feature type="chain" id="PRO_5044788340" evidence="1">
    <location>
        <begin position="18"/>
        <end position="164"/>
    </location>
</feature>
<gene>
    <name evidence="2" type="ORF">HHI36_022514</name>
</gene>
<sequence>MSITLLTIVYLAYLIHGINLLPCTEQPTLADMQLADDIIQDAFPPGYSLVQVEPMVSTGRNPNRWIAFFTRNDNHYSCGCQYISHAKAEFKRLCPQGSDISFVHVNNNPNRQRVCVEFLVNCLCRNVVQRRRRRNFGRCNVLGYSTEHSICYRKGRSLLIHFIF</sequence>
<dbReference type="Proteomes" id="UP001516400">
    <property type="component" value="Unassembled WGS sequence"/>
</dbReference>
<organism evidence="2 3">
    <name type="scientific">Cryptolaemus montrouzieri</name>
    <dbReference type="NCBI Taxonomy" id="559131"/>
    <lineage>
        <taxon>Eukaryota</taxon>
        <taxon>Metazoa</taxon>
        <taxon>Ecdysozoa</taxon>
        <taxon>Arthropoda</taxon>
        <taxon>Hexapoda</taxon>
        <taxon>Insecta</taxon>
        <taxon>Pterygota</taxon>
        <taxon>Neoptera</taxon>
        <taxon>Endopterygota</taxon>
        <taxon>Coleoptera</taxon>
        <taxon>Polyphaga</taxon>
        <taxon>Cucujiformia</taxon>
        <taxon>Coccinelloidea</taxon>
        <taxon>Coccinellidae</taxon>
        <taxon>Scymninae</taxon>
        <taxon>Scymnini</taxon>
        <taxon>Cryptolaemus</taxon>
    </lineage>
</organism>
<feature type="signal peptide" evidence="1">
    <location>
        <begin position="1"/>
        <end position="17"/>
    </location>
</feature>
<dbReference type="EMBL" id="JABFTP020000042">
    <property type="protein sequence ID" value="KAL3272052.1"/>
    <property type="molecule type" value="Genomic_DNA"/>
</dbReference>
<accession>A0ABD2N0W4</accession>
<evidence type="ECO:0000313" key="2">
    <source>
        <dbReference type="EMBL" id="KAL3272052.1"/>
    </source>
</evidence>
<evidence type="ECO:0000256" key="1">
    <source>
        <dbReference type="SAM" id="SignalP"/>
    </source>
</evidence>
<dbReference type="AlphaFoldDB" id="A0ABD2N0W4"/>
<reference evidence="2 3" key="1">
    <citation type="journal article" date="2021" name="BMC Biol.">
        <title>Horizontally acquired antibacterial genes associated with adaptive radiation of ladybird beetles.</title>
        <authorList>
            <person name="Li H.S."/>
            <person name="Tang X.F."/>
            <person name="Huang Y.H."/>
            <person name="Xu Z.Y."/>
            <person name="Chen M.L."/>
            <person name="Du X.Y."/>
            <person name="Qiu B.Y."/>
            <person name="Chen P.T."/>
            <person name="Zhang W."/>
            <person name="Slipinski A."/>
            <person name="Escalona H.E."/>
            <person name="Waterhouse R.M."/>
            <person name="Zwick A."/>
            <person name="Pang H."/>
        </authorList>
    </citation>
    <scope>NUCLEOTIDE SEQUENCE [LARGE SCALE GENOMIC DNA]</scope>
    <source>
        <strain evidence="2">SYSU2018</strain>
    </source>
</reference>
<name>A0ABD2N0W4_9CUCU</name>